<feature type="region of interest" description="Disordered" evidence="1">
    <location>
        <begin position="1"/>
        <end position="21"/>
    </location>
</feature>
<protein>
    <submittedName>
        <fullName evidence="2">Uncharacterized protein</fullName>
    </submittedName>
</protein>
<evidence type="ECO:0000313" key="3">
    <source>
        <dbReference type="Proteomes" id="UP000823388"/>
    </source>
</evidence>
<gene>
    <name evidence="2" type="ORF">PVAP13_5KG355600</name>
</gene>
<evidence type="ECO:0000256" key="1">
    <source>
        <dbReference type="SAM" id="MobiDB-lite"/>
    </source>
</evidence>
<accession>A0A8T0SHW1</accession>
<evidence type="ECO:0000313" key="2">
    <source>
        <dbReference type="EMBL" id="KAG2597817.1"/>
    </source>
</evidence>
<organism evidence="2 3">
    <name type="scientific">Panicum virgatum</name>
    <name type="common">Blackwell switchgrass</name>
    <dbReference type="NCBI Taxonomy" id="38727"/>
    <lineage>
        <taxon>Eukaryota</taxon>
        <taxon>Viridiplantae</taxon>
        <taxon>Streptophyta</taxon>
        <taxon>Embryophyta</taxon>
        <taxon>Tracheophyta</taxon>
        <taxon>Spermatophyta</taxon>
        <taxon>Magnoliopsida</taxon>
        <taxon>Liliopsida</taxon>
        <taxon>Poales</taxon>
        <taxon>Poaceae</taxon>
        <taxon>PACMAD clade</taxon>
        <taxon>Panicoideae</taxon>
        <taxon>Panicodae</taxon>
        <taxon>Paniceae</taxon>
        <taxon>Panicinae</taxon>
        <taxon>Panicum</taxon>
        <taxon>Panicum sect. Hiantes</taxon>
    </lineage>
</organism>
<dbReference type="EMBL" id="CM029045">
    <property type="protein sequence ID" value="KAG2597817.1"/>
    <property type="molecule type" value="Genomic_DNA"/>
</dbReference>
<name>A0A8T0SHW1_PANVG</name>
<feature type="compositionally biased region" description="Low complexity" evidence="1">
    <location>
        <begin position="1"/>
        <end position="18"/>
    </location>
</feature>
<sequence length="162" mass="17553">MPISAASRSARPQSRSPSLPGHLSTLLARGKCFNLRCCPCHGGALHAAAGAGGGQEPMQGAPGVQLHIKLPAGFAFFLVMAEPQRCEGDENVRGKMREGDRDRSEDVITSNVVGCQLMDLGMCNQVRLSPPLTDAFMHDSCLIKIWVERIVLDEIIANTVWW</sequence>
<comment type="caution">
    <text evidence="2">The sequence shown here is derived from an EMBL/GenBank/DDBJ whole genome shotgun (WGS) entry which is preliminary data.</text>
</comment>
<proteinExistence type="predicted"/>
<dbReference type="Proteomes" id="UP000823388">
    <property type="component" value="Chromosome 5K"/>
</dbReference>
<dbReference type="AlphaFoldDB" id="A0A8T0SHW1"/>
<keyword evidence="3" id="KW-1185">Reference proteome</keyword>
<reference evidence="2" key="1">
    <citation type="submission" date="2020-05" db="EMBL/GenBank/DDBJ databases">
        <title>WGS assembly of Panicum virgatum.</title>
        <authorList>
            <person name="Lovell J.T."/>
            <person name="Jenkins J."/>
            <person name="Shu S."/>
            <person name="Juenger T.E."/>
            <person name="Schmutz J."/>
        </authorList>
    </citation>
    <scope>NUCLEOTIDE SEQUENCE</scope>
    <source>
        <strain evidence="2">AP13</strain>
    </source>
</reference>